<feature type="region of interest" description="Disordered" evidence="1">
    <location>
        <begin position="32"/>
        <end position="76"/>
    </location>
</feature>
<protein>
    <submittedName>
        <fullName evidence="3">Uncharacterized protein, contains FMN-binding domain</fullName>
    </submittedName>
</protein>
<accession>A0A2Y8ZZ95</accession>
<dbReference type="OrthoDB" id="8099475at2"/>
<reference evidence="4" key="1">
    <citation type="submission" date="2016-10" db="EMBL/GenBank/DDBJ databases">
        <authorList>
            <person name="Varghese N."/>
            <person name="Submissions S."/>
        </authorList>
    </citation>
    <scope>NUCLEOTIDE SEQUENCE [LARGE SCALE GENOMIC DNA]</scope>
    <source>
        <strain evidence="4">DSM 22951</strain>
    </source>
</reference>
<feature type="compositionally biased region" description="Low complexity" evidence="1">
    <location>
        <begin position="40"/>
        <end position="76"/>
    </location>
</feature>
<evidence type="ECO:0000259" key="2">
    <source>
        <dbReference type="SMART" id="SM00900"/>
    </source>
</evidence>
<gene>
    <name evidence="3" type="ORF">SAMN04489750_2933</name>
</gene>
<dbReference type="EMBL" id="UESZ01000001">
    <property type="protein sequence ID" value="SSA35569.1"/>
    <property type="molecule type" value="Genomic_DNA"/>
</dbReference>
<organism evidence="3 4">
    <name type="scientific">Branchiibius hedensis</name>
    <dbReference type="NCBI Taxonomy" id="672460"/>
    <lineage>
        <taxon>Bacteria</taxon>
        <taxon>Bacillati</taxon>
        <taxon>Actinomycetota</taxon>
        <taxon>Actinomycetes</taxon>
        <taxon>Micrococcales</taxon>
        <taxon>Dermacoccaceae</taxon>
        <taxon>Branchiibius</taxon>
    </lineage>
</organism>
<proteinExistence type="predicted"/>
<dbReference type="InterPro" id="IPR007329">
    <property type="entry name" value="FMN-bd"/>
</dbReference>
<dbReference type="Pfam" id="PF04205">
    <property type="entry name" value="FMN_bind"/>
    <property type="match status" value="1"/>
</dbReference>
<keyword evidence="4" id="KW-1185">Reference proteome</keyword>
<feature type="domain" description="FMN-binding" evidence="2">
    <location>
        <begin position="81"/>
        <end position="159"/>
    </location>
</feature>
<dbReference type="RefSeq" id="WP_109686937.1">
    <property type="nucleotide sequence ID" value="NZ_QGDN01000001.1"/>
</dbReference>
<dbReference type="GO" id="GO:0016020">
    <property type="term" value="C:membrane"/>
    <property type="evidence" value="ECO:0007669"/>
    <property type="project" value="InterPro"/>
</dbReference>
<dbReference type="GO" id="GO:0010181">
    <property type="term" value="F:FMN binding"/>
    <property type="evidence" value="ECO:0007669"/>
    <property type="project" value="InterPro"/>
</dbReference>
<evidence type="ECO:0000256" key="1">
    <source>
        <dbReference type="SAM" id="MobiDB-lite"/>
    </source>
</evidence>
<dbReference type="Proteomes" id="UP000250028">
    <property type="component" value="Unassembled WGS sequence"/>
</dbReference>
<dbReference type="SMART" id="SM00900">
    <property type="entry name" value="FMN_bind"/>
    <property type="match status" value="1"/>
</dbReference>
<evidence type="ECO:0000313" key="4">
    <source>
        <dbReference type="Proteomes" id="UP000250028"/>
    </source>
</evidence>
<name>A0A2Y8ZZ95_9MICO</name>
<dbReference type="AlphaFoldDB" id="A0A2Y8ZZ95"/>
<evidence type="ECO:0000313" key="3">
    <source>
        <dbReference type="EMBL" id="SSA35569.1"/>
    </source>
</evidence>
<sequence>MRRITFWLMGTVTILVLLFSYRTSTVGAQAVAPQTSVTQAAAPSSPGTSASGTSPSGGATSSETATSASSSGTYTGDVAQTRWGPVQVAITVASGKITAVDVVQYPNGNGRDEEINAQALPILKQETISAQSAQIDTVSGATVTSDGYLSSLQSAIDKAGLG</sequence>
<dbReference type="Gene3D" id="3.90.1010.20">
    <property type="match status" value="1"/>
</dbReference>